<dbReference type="InterPro" id="IPR049945">
    <property type="entry name" value="AAA_22"/>
</dbReference>
<gene>
    <name evidence="2" type="ORF">P0Y65_16205</name>
</gene>
<dbReference type="Proteomes" id="UP001217476">
    <property type="component" value="Chromosome"/>
</dbReference>
<dbReference type="EMBL" id="CP119312">
    <property type="protein sequence ID" value="WEK03720.1"/>
    <property type="molecule type" value="Genomic_DNA"/>
</dbReference>
<name>A0AAJ5VTN0_9HYPH</name>
<accession>A0AAJ5VTN0</accession>
<dbReference type="Pfam" id="PF13401">
    <property type="entry name" value="AAA_22"/>
    <property type="match status" value="1"/>
</dbReference>
<dbReference type="InterPro" id="IPR027417">
    <property type="entry name" value="P-loop_NTPase"/>
</dbReference>
<proteinExistence type="predicted"/>
<evidence type="ECO:0000313" key="3">
    <source>
        <dbReference type="Proteomes" id="UP001217476"/>
    </source>
</evidence>
<dbReference type="SMART" id="SM00382">
    <property type="entry name" value="AAA"/>
    <property type="match status" value="1"/>
</dbReference>
<dbReference type="PANTHER" id="PTHR35894:SF5">
    <property type="entry name" value="MU-LIKE PROPHAGE FLUMU DNA TRANSPOSITION PROTEIN B"/>
    <property type="match status" value="1"/>
</dbReference>
<reference evidence="2" key="1">
    <citation type="submission" date="2023-03" db="EMBL/GenBank/DDBJ databases">
        <title>Andean soil-derived lignocellulolytic bacterial consortium as a source of novel taxa and putative plastic-active enzymes.</title>
        <authorList>
            <person name="Diaz-Garcia L."/>
            <person name="Chuvochina M."/>
            <person name="Feuerriegel G."/>
            <person name="Bunk B."/>
            <person name="Sproer C."/>
            <person name="Streit W.R."/>
            <person name="Rodriguez L.M."/>
            <person name="Overmann J."/>
            <person name="Jimenez D.J."/>
        </authorList>
    </citation>
    <scope>NUCLEOTIDE SEQUENCE</scope>
    <source>
        <strain evidence="2">MAG 4196</strain>
    </source>
</reference>
<dbReference type="AlphaFoldDB" id="A0AAJ5VTN0"/>
<feature type="domain" description="AAA+ ATPase" evidence="1">
    <location>
        <begin position="42"/>
        <end position="185"/>
    </location>
</feature>
<sequence length="286" mass="32100">MYERHFGLQVRPFSILPDPHFLYLGRHHQIAYAMLEYGLVGQAGFTVITGAIGSGKTTLVHKLVHSIPGMPVTLGLISTTSIASGTLMEWIMMAFRQPFEGLSYPRLHRDFGDFLLRQAESGRRVVLVIDEAQNLKAERLEELRMLSNLNVDRMLLQLVLVGQPELRQMLREPSMRQLAQRVSSDFHLPPLARTDAVPYFEHRLRVAGGRPGIFSRPAIYEIFDYAKGTPRSLNIVADKCLVYGFSDGVAKIGRRIVGRVIADIEQYGIYNPSDNPVDMPVAALQA</sequence>
<evidence type="ECO:0000259" key="1">
    <source>
        <dbReference type="SMART" id="SM00382"/>
    </source>
</evidence>
<dbReference type="InterPro" id="IPR003593">
    <property type="entry name" value="AAA+_ATPase"/>
</dbReference>
<protein>
    <submittedName>
        <fullName evidence="2">AAA family ATPase</fullName>
    </submittedName>
</protein>
<dbReference type="SUPFAM" id="SSF52540">
    <property type="entry name" value="P-loop containing nucleoside triphosphate hydrolases"/>
    <property type="match status" value="1"/>
</dbReference>
<dbReference type="GO" id="GO:0016887">
    <property type="term" value="F:ATP hydrolysis activity"/>
    <property type="evidence" value="ECO:0007669"/>
    <property type="project" value="InterPro"/>
</dbReference>
<organism evidence="2 3">
    <name type="scientific">Candidatus Devosia phytovorans</name>
    <dbReference type="NCBI Taxonomy" id="3121372"/>
    <lineage>
        <taxon>Bacteria</taxon>
        <taxon>Pseudomonadati</taxon>
        <taxon>Pseudomonadota</taxon>
        <taxon>Alphaproteobacteria</taxon>
        <taxon>Hyphomicrobiales</taxon>
        <taxon>Devosiaceae</taxon>
        <taxon>Devosia</taxon>
    </lineage>
</organism>
<evidence type="ECO:0000313" key="2">
    <source>
        <dbReference type="EMBL" id="WEK03720.1"/>
    </source>
</evidence>
<dbReference type="InterPro" id="IPR052026">
    <property type="entry name" value="ExeA_AAA_ATPase_DNA-bind"/>
</dbReference>
<dbReference type="PANTHER" id="PTHR35894">
    <property type="entry name" value="GENERAL SECRETION PATHWAY PROTEIN A-RELATED"/>
    <property type="match status" value="1"/>
</dbReference>
<dbReference type="Gene3D" id="3.40.50.300">
    <property type="entry name" value="P-loop containing nucleotide triphosphate hydrolases"/>
    <property type="match status" value="1"/>
</dbReference>